<protein>
    <recommendedName>
        <fullName evidence="1">Tc1-like transposase DDE domain-containing protein</fullName>
    </recommendedName>
</protein>
<dbReference type="Pfam" id="PF13358">
    <property type="entry name" value="DDE_3"/>
    <property type="match status" value="1"/>
</dbReference>
<dbReference type="InterPro" id="IPR038717">
    <property type="entry name" value="Tc1-like_DDE_dom"/>
</dbReference>
<dbReference type="InterPro" id="IPR036397">
    <property type="entry name" value="RNaseH_sf"/>
</dbReference>
<dbReference type="Gene3D" id="1.10.10.10">
    <property type="entry name" value="Winged helix-like DNA-binding domain superfamily/Winged helix DNA-binding domain"/>
    <property type="match status" value="1"/>
</dbReference>
<dbReference type="InterPro" id="IPR036388">
    <property type="entry name" value="WH-like_DNA-bd_sf"/>
</dbReference>
<organism evidence="2 3">
    <name type="scientific">Macrosiphum euphorbiae</name>
    <name type="common">potato aphid</name>
    <dbReference type="NCBI Taxonomy" id="13131"/>
    <lineage>
        <taxon>Eukaryota</taxon>
        <taxon>Metazoa</taxon>
        <taxon>Ecdysozoa</taxon>
        <taxon>Arthropoda</taxon>
        <taxon>Hexapoda</taxon>
        <taxon>Insecta</taxon>
        <taxon>Pterygota</taxon>
        <taxon>Neoptera</taxon>
        <taxon>Paraneoptera</taxon>
        <taxon>Hemiptera</taxon>
        <taxon>Sternorrhyncha</taxon>
        <taxon>Aphidomorpha</taxon>
        <taxon>Aphidoidea</taxon>
        <taxon>Aphididae</taxon>
        <taxon>Macrosiphini</taxon>
        <taxon>Macrosiphum</taxon>
    </lineage>
</organism>
<dbReference type="PANTHER" id="PTHR33939:SF1">
    <property type="entry name" value="DUF4371 DOMAIN-CONTAINING PROTEIN"/>
    <property type="match status" value="1"/>
</dbReference>
<evidence type="ECO:0000313" key="3">
    <source>
        <dbReference type="Proteomes" id="UP001160148"/>
    </source>
</evidence>
<evidence type="ECO:0000313" key="2">
    <source>
        <dbReference type="EMBL" id="CAI6374832.1"/>
    </source>
</evidence>
<comment type="caution">
    <text evidence="2">The sequence shown here is derived from an EMBL/GenBank/DDBJ whole genome shotgun (WGS) entry which is preliminary data.</text>
</comment>
<gene>
    <name evidence="2" type="ORF">MEUPH1_LOCUS28410</name>
</gene>
<feature type="domain" description="Tc1-like transposase DDE" evidence="1">
    <location>
        <begin position="253"/>
        <end position="385"/>
    </location>
</feature>
<keyword evidence="3" id="KW-1185">Reference proteome</keyword>
<dbReference type="PANTHER" id="PTHR33939">
    <property type="entry name" value="PROTEIN CBG22215"/>
    <property type="match status" value="1"/>
</dbReference>
<dbReference type="Gene3D" id="3.30.420.10">
    <property type="entry name" value="Ribonuclease H-like superfamily/Ribonuclease H"/>
    <property type="match status" value="1"/>
</dbReference>
<accession>A0AAV0Y5F5</accession>
<dbReference type="Proteomes" id="UP001160148">
    <property type="component" value="Unassembled WGS sequence"/>
</dbReference>
<dbReference type="AlphaFoldDB" id="A0AAV0Y5F5"/>
<proteinExistence type="predicted"/>
<evidence type="ECO:0000259" key="1">
    <source>
        <dbReference type="Pfam" id="PF13358"/>
    </source>
</evidence>
<dbReference type="GO" id="GO:0003676">
    <property type="term" value="F:nucleic acid binding"/>
    <property type="evidence" value="ECO:0007669"/>
    <property type="project" value="InterPro"/>
</dbReference>
<reference evidence="2 3" key="1">
    <citation type="submission" date="2023-01" db="EMBL/GenBank/DDBJ databases">
        <authorList>
            <person name="Whitehead M."/>
        </authorList>
    </citation>
    <scope>NUCLEOTIDE SEQUENCE [LARGE SCALE GENOMIC DNA]</scope>
</reference>
<dbReference type="EMBL" id="CARXXK010001250">
    <property type="protein sequence ID" value="CAI6374832.1"/>
    <property type="molecule type" value="Genomic_DNA"/>
</dbReference>
<name>A0AAV0Y5F5_9HEMI</name>
<sequence length="449" mass="52079">MSDRLDEVPEMENMDDTISPKRINVPGNDLTMKNPDMQYKIMMAEISKTLGIGLNSVRKIISEYKTTGSVKSPDKKRSKKCLFEKIDDLDRNALRQKVHSFWLRKELPTIDKILEAVNDDPALPNYKRTTLYTIIKKLDFVFTKRKRCSVLTEREDLLVWRQNYIYDIRKYREEGRTVYYLDETWVNAGDCVEKLWVDKTIQSKHDAFNRGLTTGATNPTGTGKRLIVLHIGSHKGFLEGGLLCFLSKKNSGDYHDEMNGDHFHEWFQSIIPRLEQNSVIVMDNAPYHSVKTEKIPTSSSKKDDILLWLKSKGVVIDRPMFKPQLLTKVREIKSKYTSYVVDNMAKDAGHTVLRLPPYHCELNPIELAWAMVKTYVKQNNKTFKIDDVRVLLNTAIERVTSENWQNFIQHVIKEEEKMTEVDRNMDEIIDNLEPCVLTITGETSDSSDF</sequence>